<comment type="caution">
    <text evidence="7">The sequence shown here is derived from an EMBL/GenBank/DDBJ whole genome shotgun (WGS) entry which is preliminary data.</text>
</comment>
<feature type="region of interest" description="Disordered" evidence="6">
    <location>
        <begin position="196"/>
        <end position="218"/>
    </location>
</feature>
<keyword evidence="4" id="KW-0804">Transcription</keyword>
<gene>
    <name evidence="7" type="ORF">TorRG33x02_027950</name>
</gene>
<evidence type="ECO:0000313" key="8">
    <source>
        <dbReference type="Proteomes" id="UP000237000"/>
    </source>
</evidence>
<dbReference type="GO" id="GO:0005634">
    <property type="term" value="C:nucleus"/>
    <property type="evidence" value="ECO:0007669"/>
    <property type="project" value="UniProtKB-SubCell"/>
</dbReference>
<reference evidence="8" key="1">
    <citation type="submission" date="2016-06" db="EMBL/GenBank/DDBJ databases">
        <title>Parallel loss of symbiosis genes in relatives of nitrogen-fixing non-legume Parasponia.</title>
        <authorList>
            <person name="Van Velzen R."/>
            <person name="Holmer R."/>
            <person name="Bu F."/>
            <person name="Rutten L."/>
            <person name="Van Zeijl A."/>
            <person name="Liu W."/>
            <person name="Santuari L."/>
            <person name="Cao Q."/>
            <person name="Sharma T."/>
            <person name="Shen D."/>
            <person name="Roswanjaya Y."/>
            <person name="Wardhani T."/>
            <person name="Kalhor M.S."/>
            <person name="Jansen J."/>
            <person name="Van den Hoogen J."/>
            <person name="Gungor B."/>
            <person name="Hartog M."/>
            <person name="Hontelez J."/>
            <person name="Verver J."/>
            <person name="Yang W.-C."/>
            <person name="Schijlen E."/>
            <person name="Repin R."/>
            <person name="Schilthuizen M."/>
            <person name="Schranz E."/>
            <person name="Heidstra R."/>
            <person name="Miyata K."/>
            <person name="Fedorova E."/>
            <person name="Kohlen W."/>
            <person name="Bisseling T."/>
            <person name="Smit S."/>
            <person name="Geurts R."/>
        </authorList>
    </citation>
    <scope>NUCLEOTIDE SEQUENCE [LARGE SCALE GENOMIC DNA]</scope>
    <source>
        <strain evidence="8">cv. RG33-2</strain>
    </source>
</reference>
<evidence type="ECO:0000256" key="6">
    <source>
        <dbReference type="SAM" id="MobiDB-lite"/>
    </source>
</evidence>
<name>A0A2P5FUL9_TREOI</name>
<dbReference type="OrthoDB" id="1935604at2759"/>
<evidence type="ECO:0000256" key="5">
    <source>
        <dbReference type="ARBA" id="ARBA00023242"/>
    </source>
</evidence>
<evidence type="ECO:0000256" key="3">
    <source>
        <dbReference type="ARBA" id="ARBA00023125"/>
    </source>
</evidence>
<proteinExistence type="predicted"/>
<feature type="region of interest" description="Disordered" evidence="6">
    <location>
        <begin position="17"/>
        <end position="54"/>
    </location>
</feature>
<dbReference type="InParanoid" id="A0A2P5FUL9"/>
<dbReference type="PANTHER" id="PTHR31541">
    <property type="entry name" value="B3 DOMAIN PLANT PROTEIN-RELATED"/>
    <property type="match status" value="1"/>
</dbReference>
<dbReference type="PANTHER" id="PTHR31541:SF25">
    <property type="entry name" value="GAMMA-GLIADIN B"/>
    <property type="match status" value="1"/>
</dbReference>
<accession>A0A2P5FUL9</accession>
<keyword evidence="8" id="KW-1185">Reference proteome</keyword>
<sequence>MEFFKLNILADVASNLDKESSSNNNNNCVFFDRDNPKTQSDQETGVVFGNPPTMKNDQETGVVLGNPCSKLDMLANVALNLDVGSNNYNYSGYFDLHDRNPKTQNDQEKAVVFGNPPRMKNDHWALLVRRKQRSTTVRRKPRLLLLQATTTTLSSSEEDEDERVYYEPSSVLLPIKKRKRREEDEEEYLGISNEEEKKKRRKITNNNRPRPEPEAVLPSGLAKGIQMMGGEDLRFVMEKELSATDVKKNNNRLSILRKDVEKAGFLREEEKERLKEREEKCKRRLKGIKVLVFDESMSNYYHLSLREWPMGNTTVFNLVTNWYSFLHHNRLQQNDIVRLWSFRLQSHLCFVVLKLGSNSNR</sequence>
<dbReference type="Proteomes" id="UP000237000">
    <property type="component" value="Unassembled WGS sequence"/>
</dbReference>
<evidence type="ECO:0000313" key="7">
    <source>
        <dbReference type="EMBL" id="POO01488.1"/>
    </source>
</evidence>
<keyword evidence="2" id="KW-0805">Transcription regulation</keyword>
<evidence type="ECO:0000256" key="2">
    <source>
        <dbReference type="ARBA" id="ARBA00023015"/>
    </source>
</evidence>
<dbReference type="SUPFAM" id="SSF101936">
    <property type="entry name" value="DNA-binding pseudobarrel domain"/>
    <property type="match status" value="1"/>
</dbReference>
<organism evidence="7 8">
    <name type="scientific">Trema orientale</name>
    <name type="common">Charcoal tree</name>
    <name type="synonym">Celtis orientalis</name>
    <dbReference type="NCBI Taxonomy" id="63057"/>
    <lineage>
        <taxon>Eukaryota</taxon>
        <taxon>Viridiplantae</taxon>
        <taxon>Streptophyta</taxon>
        <taxon>Embryophyta</taxon>
        <taxon>Tracheophyta</taxon>
        <taxon>Spermatophyta</taxon>
        <taxon>Magnoliopsida</taxon>
        <taxon>eudicotyledons</taxon>
        <taxon>Gunneridae</taxon>
        <taxon>Pentapetalae</taxon>
        <taxon>rosids</taxon>
        <taxon>fabids</taxon>
        <taxon>Rosales</taxon>
        <taxon>Cannabaceae</taxon>
        <taxon>Trema</taxon>
    </lineage>
</organism>
<evidence type="ECO:0000256" key="4">
    <source>
        <dbReference type="ARBA" id="ARBA00023163"/>
    </source>
</evidence>
<dbReference type="InterPro" id="IPR005508">
    <property type="entry name" value="At2g31720-like"/>
</dbReference>
<keyword evidence="5" id="KW-0539">Nucleus</keyword>
<dbReference type="STRING" id="63057.A0A2P5FUL9"/>
<evidence type="ECO:0000256" key="1">
    <source>
        <dbReference type="ARBA" id="ARBA00004123"/>
    </source>
</evidence>
<dbReference type="InterPro" id="IPR015300">
    <property type="entry name" value="DNA-bd_pseudobarrel_sf"/>
</dbReference>
<dbReference type="AlphaFoldDB" id="A0A2P5FUL9"/>
<dbReference type="GO" id="GO:0003677">
    <property type="term" value="F:DNA binding"/>
    <property type="evidence" value="ECO:0007669"/>
    <property type="project" value="UniProtKB-KW"/>
</dbReference>
<dbReference type="Pfam" id="PF03754">
    <property type="entry name" value="At2g31720-like"/>
    <property type="match status" value="1"/>
</dbReference>
<keyword evidence="3" id="KW-0238">DNA-binding</keyword>
<dbReference type="EMBL" id="JXTC01000008">
    <property type="protein sequence ID" value="POO01488.1"/>
    <property type="molecule type" value="Genomic_DNA"/>
</dbReference>
<dbReference type="Gene3D" id="2.40.330.10">
    <property type="entry name" value="DNA-binding pseudobarrel domain"/>
    <property type="match status" value="1"/>
</dbReference>
<protein>
    <submittedName>
        <fullName evidence="7">B3 domain-containing protein</fullName>
    </submittedName>
</protein>
<comment type="subcellular location">
    <subcellularLocation>
        <location evidence="1">Nucleus</location>
    </subcellularLocation>
</comment>